<gene>
    <name evidence="2" type="ORF">AXFE_04480</name>
</gene>
<name>A0A0D8HLM9_9ACTN</name>
<dbReference type="OrthoDB" id="3568381at2"/>
<protein>
    <submittedName>
        <fullName evidence="2">PEP-utilizing enzyme, mobile domain</fullName>
    </submittedName>
</protein>
<dbReference type="Pfam" id="PF00391">
    <property type="entry name" value="PEP-utilizers"/>
    <property type="match status" value="1"/>
</dbReference>
<dbReference type="InterPro" id="IPR008279">
    <property type="entry name" value="PEP-util_enz_mobile_dom"/>
</dbReference>
<dbReference type="STRING" id="1280514.AXFE_04480"/>
<comment type="caution">
    <text evidence="2">The sequence shown here is derived from an EMBL/GenBank/DDBJ whole genome shotgun (WGS) entry which is preliminary data.</text>
</comment>
<accession>A0A0D8HLM9</accession>
<evidence type="ECO:0000259" key="1">
    <source>
        <dbReference type="Pfam" id="PF00391"/>
    </source>
</evidence>
<dbReference type="EMBL" id="JXYS01000010">
    <property type="protein sequence ID" value="KJF18662.1"/>
    <property type="molecule type" value="Genomic_DNA"/>
</dbReference>
<proteinExistence type="predicted"/>
<sequence length="237" mass="25875">MGQPNTNDSKWGKKAMTPTVEFYHNRIRELVAERFASSGKPWNDAVVDPNLEFTKADFEKIEAELLATGYRFEMSAQISQQEEPDKYKSLVGVQDSGNRERDEEGREVVGTGDNVFNAKANVIGTARMISNVEIVMEMLINGVPDGTIAIIDDSGGTLTAPILEGFAGVVCMGGTVRSHLGILTREYGVPCLMAAELDGLNDGDTIEVEFARQGEQANGGDSNSRRRIWKIEEIGGK</sequence>
<keyword evidence="3" id="KW-1185">Reference proteome</keyword>
<dbReference type="AlphaFoldDB" id="A0A0D8HLM9"/>
<reference evidence="2 3" key="1">
    <citation type="submission" date="2015-01" db="EMBL/GenBank/DDBJ databases">
        <title>Draft genome of the acidophilic iron oxidizer Acidithrix ferrooxidans strain Py-F3.</title>
        <authorList>
            <person name="Poehlein A."/>
            <person name="Eisen S."/>
            <person name="Schloemann M."/>
            <person name="Johnson B.D."/>
            <person name="Daniel R."/>
            <person name="Muehling M."/>
        </authorList>
    </citation>
    <scope>NUCLEOTIDE SEQUENCE [LARGE SCALE GENOMIC DNA]</scope>
    <source>
        <strain evidence="2 3">Py-F3</strain>
    </source>
</reference>
<dbReference type="RefSeq" id="WP_052604251.1">
    <property type="nucleotide sequence ID" value="NZ_JXYS01000010.1"/>
</dbReference>
<organism evidence="2 3">
    <name type="scientific">Acidithrix ferrooxidans</name>
    <dbReference type="NCBI Taxonomy" id="1280514"/>
    <lineage>
        <taxon>Bacteria</taxon>
        <taxon>Bacillati</taxon>
        <taxon>Actinomycetota</taxon>
        <taxon>Acidimicrobiia</taxon>
        <taxon>Acidimicrobiales</taxon>
        <taxon>Acidimicrobiaceae</taxon>
        <taxon>Acidithrix</taxon>
    </lineage>
</organism>
<dbReference type="GO" id="GO:0016772">
    <property type="term" value="F:transferase activity, transferring phosphorus-containing groups"/>
    <property type="evidence" value="ECO:0007669"/>
    <property type="project" value="InterPro"/>
</dbReference>
<dbReference type="PATRIC" id="fig|1280514.3.peg.623"/>
<feature type="domain" description="PEP-utilising enzyme mobile" evidence="1">
    <location>
        <begin position="145"/>
        <end position="208"/>
    </location>
</feature>
<evidence type="ECO:0000313" key="3">
    <source>
        <dbReference type="Proteomes" id="UP000032360"/>
    </source>
</evidence>
<evidence type="ECO:0000313" key="2">
    <source>
        <dbReference type="EMBL" id="KJF18662.1"/>
    </source>
</evidence>
<dbReference type="Proteomes" id="UP000032360">
    <property type="component" value="Unassembled WGS sequence"/>
</dbReference>
<dbReference type="InterPro" id="IPR036637">
    <property type="entry name" value="Phosphohistidine_dom_sf"/>
</dbReference>
<dbReference type="Gene3D" id="3.50.30.10">
    <property type="entry name" value="Phosphohistidine domain"/>
    <property type="match status" value="1"/>
</dbReference>
<dbReference type="SUPFAM" id="SSF52009">
    <property type="entry name" value="Phosphohistidine domain"/>
    <property type="match status" value="1"/>
</dbReference>